<proteinExistence type="predicted"/>
<protein>
    <submittedName>
        <fullName evidence="2">Uncharacterized protein</fullName>
    </submittedName>
</protein>
<feature type="region of interest" description="Disordered" evidence="1">
    <location>
        <begin position="22"/>
        <end position="90"/>
    </location>
</feature>
<name>A0AAV7RP32_PLEWA</name>
<feature type="region of interest" description="Disordered" evidence="1">
    <location>
        <begin position="102"/>
        <end position="139"/>
    </location>
</feature>
<reference evidence="2" key="1">
    <citation type="journal article" date="2022" name="bioRxiv">
        <title>Sequencing and chromosome-scale assembly of the giantPleurodeles waltlgenome.</title>
        <authorList>
            <person name="Brown T."/>
            <person name="Elewa A."/>
            <person name="Iarovenko S."/>
            <person name="Subramanian E."/>
            <person name="Araus A.J."/>
            <person name="Petzold A."/>
            <person name="Susuki M."/>
            <person name="Suzuki K.-i.T."/>
            <person name="Hayashi T."/>
            <person name="Toyoda A."/>
            <person name="Oliveira C."/>
            <person name="Osipova E."/>
            <person name="Leigh N.D."/>
            <person name="Simon A."/>
            <person name="Yun M.H."/>
        </authorList>
    </citation>
    <scope>NUCLEOTIDE SEQUENCE</scope>
    <source>
        <strain evidence="2">20211129_DDA</strain>
        <tissue evidence="2">Liver</tissue>
    </source>
</reference>
<evidence type="ECO:0000313" key="2">
    <source>
        <dbReference type="EMBL" id="KAJ1153250.1"/>
    </source>
</evidence>
<comment type="caution">
    <text evidence="2">The sequence shown here is derived from an EMBL/GenBank/DDBJ whole genome shotgun (WGS) entry which is preliminary data.</text>
</comment>
<accession>A0AAV7RP32</accession>
<evidence type="ECO:0000313" key="3">
    <source>
        <dbReference type="Proteomes" id="UP001066276"/>
    </source>
</evidence>
<gene>
    <name evidence="2" type="ORF">NDU88_006011</name>
</gene>
<keyword evidence="3" id="KW-1185">Reference proteome</keyword>
<sequence length="139" mass="14659">MGCCDGLDGNHPHIAATCADAATANPEHCGSSSNERAAGRATREGGTLKEAASESEKAKEEGEKTYQTDEEQDGVPTGREDTGVRRPSQKILTVEEPFCCDRSGKSNEAAEGDGGNTATREAERYNPPHFCRSVANSGI</sequence>
<organism evidence="2 3">
    <name type="scientific">Pleurodeles waltl</name>
    <name type="common">Iberian ribbed newt</name>
    <dbReference type="NCBI Taxonomy" id="8319"/>
    <lineage>
        <taxon>Eukaryota</taxon>
        <taxon>Metazoa</taxon>
        <taxon>Chordata</taxon>
        <taxon>Craniata</taxon>
        <taxon>Vertebrata</taxon>
        <taxon>Euteleostomi</taxon>
        <taxon>Amphibia</taxon>
        <taxon>Batrachia</taxon>
        <taxon>Caudata</taxon>
        <taxon>Salamandroidea</taxon>
        <taxon>Salamandridae</taxon>
        <taxon>Pleurodelinae</taxon>
        <taxon>Pleurodeles</taxon>
    </lineage>
</organism>
<evidence type="ECO:0000256" key="1">
    <source>
        <dbReference type="SAM" id="MobiDB-lite"/>
    </source>
</evidence>
<dbReference type="AlphaFoldDB" id="A0AAV7RP32"/>
<dbReference type="Proteomes" id="UP001066276">
    <property type="component" value="Chromosome 5"/>
</dbReference>
<feature type="compositionally biased region" description="Basic and acidic residues" evidence="1">
    <location>
        <begin position="37"/>
        <end position="67"/>
    </location>
</feature>
<dbReference type="EMBL" id="JANPWB010000009">
    <property type="protein sequence ID" value="KAJ1153250.1"/>
    <property type="molecule type" value="Genomic_DNA"/>
</dbReference>